<evidence type="ECO:0000256" key="4">
    <source>
        <dbReference type="ARBA" id="ARBA00070836"/>
    </source>
</evidence>
<dbReference type="EMBL" id="GEDC01023475">
    <property type="protein sequence ID" value="JAS13823.1"/>
    <property type="molecule type" value="Transcribed_RNA"/>
</dbReference>
<proteinExistence type="predicted"/>
<dbReference type="AlphaFoldDB" id="A0A1B6CKC7"/>
<evidence type="ECO:0000256" key="3">
    <source>
        <dbReference type="ARBA" id="ARBA00023242"/>
    </source>
</evidence>
<name>A0A1B6CKC7_9HEMI</name>
<organism evidence="7">
    <name type="scientific">Clastoptera arizonana</name>
    <name type="common">Arizona spittle bug</name>
    <dbReference type="NCBI Taxonomy" id="38151"/>
    <lineage>
        <taxon>Eukaryota</taxon>
        <taxon>Metazoa</taxon>
        <taxon>Ecdysozoa</taxon>
        <taxon>Arthropoda</taxon>
        <taxon>Hexapoda</taxon>
        <taxon>Insecta</taxon>
        <taxon>Pterygota</taxon>
        <taxon>Neoptera</taxon>
        <taxon>Paraneoptera</taxon>
        <taxon>Hemiptera</taxon>
        <taxon>Auchenorrhyncha</taxon>
        <taxon>Cercopoidea</taxon>
        <taxon>Clastopteridae</taxon>
        <taxon>Clastoptera</taxon>
    </lineage>
</organism>
<dbReference type="InterPro" id="IPR018222">
    <property type="entry name" value="Nuclear_transport_factor_2_euk"/>
</dbReference>
<dbReference type="Pfam" id="PF02136">
    <property type="entry name" value="NTF2"/>
    <property type="match status" value="1"/>
</dbReference>
<dbReference type="FunFam" id="3.10.450.50:FF:000006">
    <property type="entry name" value="NTF2-related export protein 2 isoform 1"/>
    <property type="match status" value="1"/>
</dbReference>
<keyword evidence="2 5" id="KW-0653">Protein transport</keyword>
<comment type="subcellular location">
    <subcellularLocation>
        <location evidence="5">Cytoplasm</location>
    </subcellularLocation>
    <subcellularLocation>
        <location evidence="5">Nucleus</location>
    </subcellularLocation>
</comment>
<feature type="domain" description="NTF2" evidence="6">
    <location>
        <begin position="12"/>
        <end position="128"/>
    </location>
</feature>
<evidence type="ECO:0000256" key="2">
    <source>
        <dbReference type="ARBA" id="ARBA00022927"/>
    </source>
</evidence>
<sequence length="134" mass="15147">MDSSQFDLACRTAENFLKLYYDSLDRKRHLMTKLYLDTATLVWNGNGSTGKEGIQNFLSELPSGSHAYNCFDIQQIPDCAVGENLTYVIQTSGTVKYPGTSSLKHFMQNFVITAEGDKWKIVSDCFRFQEPIPS</sequence>
<dbReference type="CDD" id="cd00780">
    <property type="entry name" value="NTF2"/>
    <property type="match status" value="1"/>
</dbReference>
<keyword evidence="5" id="KW-0963">Cytoplasm</keyword>
<dbReference type="GO" id="GO:0005634">
    <property type="term" value="C:nucleus"/>
    <property type="evidence" value="ECO:0007669"/>
    <property type="project" value="UniProtKB-SubCell"/>
</dbReference>
<dbReference type="GO" id="GO:0015031">
    <property type="term" value="P:protein transport"/>
    <property type="evidence" value="ECO:0007669"/>
    <property type="project" value="UniProtKB-KW"/>
</dbReference>
<dbReference type="Gene3D" id="3.10.450.50">
    <property type="match status" value="1"/>
</dbReference>
<dbReference type="GO" id="GO:0051028">
    <property type="term" value="P:mRNA transport"/>
    <property type="evidence" value="ECO:0007669"/>
    <property type="project" value="UniProtKB-UniRule"/>
</dbReference>
<dbReference type="PROSITE" id="PS50177">
    <property type="entry name" value="NTF2_DOMAIN"/>
    <property type="match status" value="1"/>
</dbReference>
<keyword evidence="3 5" id="KW-0539">Nucleus</keyword>
<dbReference type="SUPFAM" id="SSF54427">
    <property type="entry name" value="NTF2-like"/>
    <property type="match status" value="1"/>
</dbReference>
<keyword evidence="1 5" id="KW-0813">Transport</keyword>
<dbReference type="PANTHER" id="PTHR12612">
    <property type="entry name" value="NUCLEAR TRANSPORT FACTOR 2"/>
    <property type="match status" value="1"/>
</dbReference>
<dbReference type="InterPro" id="IPR045875">
    <property type="entry name" value="NTF2"/>
</dbReference>
<dbReference type="InterPro" id="IPR002075">
    <property type="entry name" value="NTF2_dom"/>
</dbReference>
<dbReference type="InterPro" id="IPR032710">
    <property type="entry name" value="NTF2-like_dom_sf"/>
</dbReference>
<dbReference type="GO" id="GO:0005737">
    <property type="term" value="C:cytoplasm"/>
    <property type="evidence" value="ECO:0007669"/>
    <property type="project" value="UniProtKB-SubCell"/>
</dbReference>
<evidence type="ECO:0000256" key="5">
    <source>
        <dbReference type="RuleBase" id="RU369002"/>
    </source>
</evidence>
<dbReference type="GO" id="GO:0006913">
    <property type="term" value="P:nucleocytoplasmic transport"/>
    <property type="evidence" value="ECO:0007669"/>
    <property type="project" value="UniProtKB-UniRule"/>
</dbReference>
<accession>A0A1B6CKC7</accession>
<evidence type="ECO:0000313" key="7">
    <source>
        <dbReference type="EMBL" id="JAS13823.1"/>
    </source>
</evidence>
<reference evidence="7" key="1">
    <citation type="submission" date="2015-12" db="EMBL/GenBank/DDBJ databases">
        <title>De novo transcriptome assembly of four potential Pierce s Disease insect vectors from Arizona vineyards.</title>
        <authorList>
            <person name="Tassone E.E."/>
        </authorList>
    </citation>
    <scope>NUCLEOTIDE SEQUENCE</scope>
</reference>
<gene>
    <name evidence="7" type="ORF">g.4494</name>
</gene>
<evidence type="ECO:0000259" key="6">
    <source>
        <dbReference type="PROSITE" id="PS50177"/>
    </source>
</evidence>
<protein>
    <recommendedName>
        <fullName evidence="4 5">NTF2-related export protein</fullName>
    </recommendedName>
</protein>
<evidence type="ECO:0000256" key="1">
    <source>
        <dbReference type="ARBA" id="ARBA00022448"/>
    </source>
</evidence>
<comment type="function">
    <text evidence="5">Has a role in nuclear-cytoplasmic transport of proteins and mRNAs.</text>
</comment>